<dbReference type="PROSITE" id="PS51318">
    <property type="entry name" value="TAT"/>
    <property type="match status" value="1"/>
</dbReference>
<feature type="signal peptide" evidence="1">
    <location>
        <begin position="1"/>
        <end position="37"/>
    </location>
</feature>
<dbReference type="RefSeq" id="WP_164734630.1">
    <property type="nucleotide sequence ID" value="NZ_CP031423.1"/>
</dbReference>
<keyword evidence="1" id="KW-0732">Signal</keyword>
<reference evidence="2 3" key="1">
    <citation type="submission" date="2018-08" db="EMBL/GenBank/DDBJ databases">
        <title>Microbacterium lemovicicum sp. nov., a bacterium isolated from a natural uranium-rich soil.</title>
        <authorList>
            <person name="ORTET P."/>
        </authorList>
    </citation>
    <scope>NUCLEOTIDE SEQUENCE [LARGE SCALE GENOMIC DNA]</scope>
    <source>
        <strain evidence="2 3">Viu22</strain>
    </source>
</reference>
<dbReference type="Proteomes" id="UP000276888">
    <property type="component" value="Chromosome"/>
</dbReference>
<dbReference type="EMBL" id="CP031423">
    <property type="protein sequence ID" value="AZS37430.1"/>
    <property type="molecule type" value="Genomic_DNA"/>
</dbReference>
<evidence type="ECO:0000313" key="2">
    <source>
        <dbReference type="EMBL" id="AZS37430.1"/>
    </source>
</evidence>
<accession>A0A3Q9J443</accession>
<dbReference type="InterPro" id="IPR006311">
    <property type="entry name" value="TAT_signal"/>
</dbReference>
<organism evidence="2 3">
    <name type="scientific">Microbacterium lemovicicum</name>
    <dbReference type="NCBI Taxonomy" id="1072463"/>
    <lineage>
        <taxon>Bacteria</taxon>
        <taxon>Bacillati</taxon>
        <taxon>Actinomycetota</taxon>
        <taxon>Actinomycetes</taxon>
        <taxon>Micrococcales</taxon>
        <taxon>Microbacteriaceae</taxon>
        <taxon>Microbacterium</taxon>
    </lineage>
</organism>
<gene>
    <name evidence="2" type="ORF">CVS47_02066</name>
</gene>
<dbReference type="AlphaFoldDB" id="A0A3Q9J443"/>
<protein>
    <recommendedName>
        <fullName evidence="4">IPT/TIG domain-containing protein</fullName>
    </recommendedName>
</protein>
<sequence>MTEPTAEKTLSRRTLVKGAAWAAPAIALAVAAPAASASTVDVGPFTLRGNCGTLGLIGPGFLLQAGTAPLPVGTTVLISGSGVANIGVFSVSGGTATVSVLSGTSRQITLTSEVPAGATIAFRTTLSISVAFQLNGVATLPSGYVGTGAKTAANVSSTLILCSAN</sequence>
<dbReference type="KEGG" id="mlv:CVS47_02066"/>
<name>A0A3Q9J443_9MICO</name>
<evidence type="ECO:0008006" key="4">
    <source>
        <dbReference type="Google" id="ProtNLM"/>
    </source>
</evidence>
<evidence type="ECO:0000256" key="1">
    <source>
        <dbReference type="SAM" id="SignalP"/>
    </source>
</evidence>
<evidence type="ECO:0000313" key="3">
    <source>
        <dbReference type="Proteomes" id="UP000276888"/>
    </source>
</evidence>
<proteinExistence type="predicted"/>
<keyword evidence="3" id="KW-1185">Reference proteome</keyword>
<feature type="chain" id="PRO_5018710401" description="IPT/TIG domain-containing protein" evidence="1">
    <location>
        <begin position="38"/>
        <end position="165"/>
    </location>
</feature>